<feature type="domain" description="Glycosyltransferase N-terminal" evidence="4">
    <location>
        <begin position="6"/>
        <end position="122"/>
    </location>
</feature>
<comment type="similarity">
    <text evidence="1">Belongs to the UDP-glycosyltransferase family.</text>
</comment>
<accession>A0ABQ8HDB2</accession>
<comment type="caution">
    <text evidence="5">The sequence shown here is derived from an EMBL/GenBank/DDBJ whole genome shotgun (WGS) entry which is preliminary data.</text>
</comment>
<dbReference type="CDD" id="cd03784">
    <property type="entry name" value="GT1_Gtf-like"/>
    <property type="match status" value="1"/>
</dbReference>
<proteinExistence type="inferred from homology"/>
<dbReference type="Pfam" id="PF26168">
    <property type="entry name" value="Glyco_transf_N"/>
    <property type="match status" value="1"/>
</dbReference>
<dbReference type="EMBL" id="JAFEMO010000012">
    <property type="protein sequence ID" value="KAH7554488.1"/>
    <property type="molecule type" value="Genomic_DNA"/>
</dbReference>
<dbReference type="PANTHER" id="PTHR11926:SF1412">
    <property type="entry name" value="UDP-GLYCOSYLTRANSFERASE 83A1-LIKE"/>
    <property type="match status" value="1"/>
</dbReference>
<evidence type="ECO:0000259" key="4">
    <source>
        <dbReference type="Pfam" id="PF26168"/>
    </source>
</evidence>
<dbReference type="Gene3D" id="3.40.50.2000">
    <property type="entry name" value="Glycogen Phosphorylase B"/>
    <property type="match status" value="2"/>
</dbReference>
<protein>
    <recommendedName>
        <fullName evidence="4">Glycosyltransferase N-terminal domain-containing protein</fullName>
    </recommendedName>
</protein>
<dbReference type="PANTHER" id="PTHR11926">
    <property type="entry name" value="GLUCOSYL/GLUCURONOSYL TRANSFERASES"/>
    <property type="match status" value="1"/>
</dbReference>
<dbReference type="SUPFAM" id="SSF53756">
    <property type="entry name" value="UDP-Glycosyltransferase/glycogen phosphorylase"/>
    <property type="match status" value="1"/>
</dbReference>
<name>A0ABQ8HDB2_9ROSI</name>
<dbReference type="Pfam" id="PF00201">
    <property type="entry name" value="UDPGT"/>
    <property type="match status" value="1"/>
</dbReference>
<evidence type="ECO:0000256" key="2">
    <source>
        <dbReference type="ARBA" id="ARBA00022676"/>
    </source>
</evidence>
<gene>
    <name evidence="5" type="ORF">JRO89_XS12G0224300</name>
</gene>
<keyword evidence="6" id="KW-1185">Reference proteome</keyword>
<evidence type="ECO:0000256" key="3">
    <source>
        <dbReference type="ARBA" id="ARBA00022679"/>
    </source>
</evidence>
<dbReference type="InterPro" id="IPR002213">
    <property type="entry name" value="UDP_glucos_trans"/>
</dbReference>
<reference evidence="5 6" key="1">
    <citation type="submission" date="2021-02" db="EMBL/GenBank/DDBJ databases">
        <title>Plant Genome Project.</title>
        <authorList>
            <person name="Zhang R.-G."/>
        </authorList>
    </citation>
    <scope>NUCLEOTIDE SEQUENCE [LARGE SCALE GENOMIC DNA]</scope>
    <source>
        <tissue evidence="5">Leaves</tissue>
    </source>
</reference>
<evidence type="ECO:0000256" key="1">
    <source>
        <dbReference type="ARBA" id="ARBA00009995"/>
    </source>
</evidence>
<evidence type="ECO:0000313" key="6">
    <source>
        <dbReference type="Proteomes" id="UP000827721"/>
    </source>
</evidence>
<dbReference type="InterPro" id="IPR058980">
    <property type="entry name" value="Glyco_transf_N"/>
</dbReference>
<keyword evidence="3" id="KW-0808">Transferase</keyword>
<sequence>MRNPHVLVVPYPAQGHVIPLMKLSQSLVKHGIRITFVNTEHNHKRLLNSMATKDARRDQVSLVSIPDRPISKDNTSKLEQHIEEVTWFMPEKVKELIEQISASDSDKITCVLADNLLGWAMDIAVEKGIKRAAFSPAAATLVVLGSSIPKLIDEGIIDNDGTPTKKQMFQLTPTIAAMNTAHFGWTCVGNKKVHKTLFGNMVRNNISMEQTDWVLCNSSYSLEPAALDMDPKIRPVGPLLASNRFGDSAGNFWPEDSSCLKWLDQQQPQSVIYVAFGSTTIFDQTQFQEVAMGLELCNRPFLWVVRLDTTDKMTDAYPAGFQDRVAACGLIVSWAPQQKVLGHPSVACFVSHCGWNSAMEGVSNGIPFLCWPYFADQFHNKSYICDVWKVGLGLNRDESAIITRDEIKTKVEELLENELYKTNALNLKEKVMNSIKEGGESYCNFKNFVEWVKS</sequence>
<organism evidence="5 6">
    <name type="scientific">Xanthoceras sorbifolium</name>
    <dbReference type="NCBI Taxonomy" id="99658"/>
    <lineage>
        <taxon>Eukaryota</taxon>
        <taxon>Viridiplantae</taxon>
        <taxon>Streptophyta</taxon>
        <taxon>Embryophyta</taxon>
        <taxon>Tracheophyta</taxon>
        <taxon>Spermatophyta</taxon>
        <taxon>Magnoliopsida</taxon>
        <taxon>eudicotyledons</taxon>
        <taxon>Gunneridae</taxon>
        <taxon>Pentapetalae</taxon>
        <taxon>rosids</taxon>
        <taxon>malvids</taxon>
        <taxon>Sapindales</taxon>
        <taxon>Sapindaceae</taxon>
        <taxon>Xanthoceroideae</taxon>
        <taxon>Xanthoceras</taxon>
    </lineage>
</organism>
<evidence type="ECO:0000313" key="5">
    <source>
        <dbReference type="EMBL" id="KAH7554488.1"/>
    </source>
</evidence>
<dbReference type="Proteomes" id="UP000827721">
    <property type="component" value="Unassembled WGS sequence"/>
</dbReference>
<keyword evidence="2" id="KW-0328">Glycosyltransferase</keyword>